<evidence type="ECO:0000256" key="1">
    <source>
        <dbReference type="ARBA" id="ARBA00000757"/>
    </source>
</evidence>
<dbReference type="EC" id="5.3.1.8" evidence="3"/>
<dbReference type="RefSeq" id="WP_160953834.1">
    <property type="nucleotide sequence ID" value="NZ_WWEQ01000051.1"/>
</dbReference>
<feature type="region of interest" description="Disordered" evidence="11">
    <location>
        <begin position="236"/>
        <end position="260"/>
    </location>
</feature>
<dbReference type="GO" id="GO:0005975">
    <property type="term" value="P:carbohydrate metabolic process"/>
    <property type="evidence" value="ECO:0007669"/>
    <property type="project" value="InterPro"/>
</dbReference>
<accession>A0A6N9H9J9</accession>
<dbReference type="GO" id="GO:0008270">
    <property type="term" value="F:zinc ion binding"/>
    <property type="evidence" value="ECO:0007669"/>
    <property type="project" value="InterPro"/>
</dbReference>
<dbReference type="AlphaFoldDB" id="A0A6N9H9J9"/>
<dbReference type="InterPro" id="IPR014710">
    <property type="entry name" value="RmlC-like_jellyroll"/>
</dbReference>
<dbReference type="InterPro" id="IPR018050">
    <property type="entry name" value="Pmannose_isomerase-type1_CS"/>
</dbReference>
<evidence type="ECO:0000259" key="13">
    <source>
        <dbReference type="Pfam" id="PF21621"/>
    </source>
</evidence>
<evidence type="ECO:0000256" key="6">
    <source>
        <dbReference type="ARBA" id="ARBA00023235"/>
    </source>
</evidence>
<evidence type="ECO:0000256" key="4">
    <source>
        <dbReference type="ARBA" id="ARBA00022723"/>
    </source>
</evidence>
<dbReference type="PIRSF" id="PIRSF001480">
    <property type="entry name" value="Mannose-6-phosphate_isomerase"/>
    <property type="match status" value="1"/>
</dbReference>
<feature type="compositionally biased region" description="Gly residues" evidence="11">
    <location>
        <begin position="236"/>
        <end position="246"/>
    </location>
</feature>
<dbReference type="InterPro" id="IPR046457">
    <property type="entry name" value="PMI_typeI_cat"/>
</dbReference>
<keyword evidence="15" id="KW-1185">Reference proteome</keyword>
<dbReference type="InterPro" id="IPR011051">
    <property type="entry name" value="RmlC_Cupin_sf"/>
</dbReference>
<sequence>MLRLCNAVRDYAWGDTRAIPRILGREPDGTPAAELWVGAHPGAPSTTADGPLDAVIAADPQAALGRASATAFGPQLPFLLKVLSAATALSIQVHPSREQAAAGWAREEAAGIARDAPERSYRDANHKPELVCALGDFDALCGFRPLAATRATIARLRSVAAGLPVEQRLLDAWADALAAPAEAQALRAAVELLLGRWEDYGALARTLAERIGVGSAADAAGAAAGAPGADAAPGADGVGAADGGSAPGAPAPAAVSADGSCTDPLETLRELSADFPGDPGALVALMLNRVRLREGQALFLDAGVPHAYLGGLAVEVMAASDNVLRGGLTAKHIDVAEMSAIVAYRVIAPRVLAPDRRGVYPAPVPDFSLARVRQARGTALSRCGAAEVLCLDGEFVLSAGGEALTLRRGQSAFVPAAAPEVRLTGVGLLFTATTGLCE</sequence>
<feature type="active site" evidence="9">
    <location>
        <position position="325"/>
    </location>
</feature>
<evidence type="ECO:0000256" key="7">
    <source>
        <dbReference type="ARBA" id="ARBA00029741"/>
    </source>
</evidence>
<keyword evidence="5 10" id="KW-0862">Zinc</keyword>
<organism evidence="14 15">
    <name type="scientific">Brevibacterium rongguiense</name>
    <dbReference type="NCBI Taxonomy" id="2695267"/>
    <lineage>
        <taxon>Bacteria</taxon>
        <taxon>Bacillati</taxon>
        <taxon>Actinomycetota</taxon>
        <taxon>Actinomycetes</taxon>
        <taxon>Micrococcales</taxon>
        <taxon>Brevibacteriaceae</taxon>
        <taxon>Brevibacterium</taxon>
    </lineage>
</organism>
<dbReference type="GO" id="GO:0005829">
    <property type="term" value="C:cytosol"/>
    <property type="evidence" value="ECO:0007669"/>
    <property type="project" value="TreeGrafter"/>
</dbReference>
<dbReference type="Gene3D" id="2.60.120.10">
    <property type="entry name" value="Jelly Rolls"/>
    <property type="match status" value="3"/>
</dbReference>
<dbReference type="CDD" id="cd07011">
    <property type="entry name" value="cupin_PMI_type_I_N"/>
    <property type="match status" value="1"/>
</dbReference>
<dbReference type="GO" id="GO:0009298">
    <property type="term" value="P:GDP-mannose biosynthetic process"/>
    <property type="evidence" value="ECO:0007669"/>
    <property type="project" value="InterPro"/>
</dbReference>
<dbReference type="Pfam" id="PF20511">
    <property type="entry name" value="PMI_typeI_cat"/>
    <property type="match status" value="1"/>
</dbReference>
<name>A0A6N9H9J9_9MICO</name>
<dbReference type="InterPro" id="IPR001250">
    <property type="entry name" value="Man6P_Isoase-1"/>
</dbReference>
<dbReference type="InterPro" id="IPR049071">
    <property type="entry name" value="MPI_cupin_dom"/>
</dbReference>
<evidence type="ECO:0000256" key="9">
    <source>
        <dbReference type="PIRSR" id="PIRSR001480-1"/>
    </source>
</evidence>
<feature type="binding site" evidence="10">
    <location>
        <position position="129"/>
    </location>
    <ligand>
        <name>Zn(2+)</name>
        <dbReference type="ChEBI" id="CHEBI:29105"/>
    </ligand>
</feature>
<dbReference type="NCBIfam" id="TIGR00218">
    <property type="entry name" value="manA"/>
    <property type="match status" value="1"/>
</dbReference>
<evidence type="ECO:0000256" key="11">
    <source>
        <dbReference type="SAM" id="MobiDB-lite"/>
    </source>
</evidence>
<keyword evidence="4 10" id="KW-0479">Metal-binding</keyword>
<dbReference type="EMBL" id="WWEQ01000051">
    <property type="protein sequence ID" value="MYM20416.1"/>
    <property type="molecule type" value="Genomic_DNA"/>
</dbReference>
<evidence type="ECO:0000313" key="14">
    <source>
        <dbReference type="EMBL" id="MYM20416.1"/>
    </source>
</evidence>
<feature type="binding site" evidence="10">
    <location>
        <position position="94"/>
    </location>
    <ligand>
        <name>Zn(2+)</name>
        <dbReference type="ChEBI" id="CHEBI:29105"/>
    </ligand>
</feature>
<feature type="binding site" evidence="10">
    <location>
        <position position="306"/>
    </location>
    <ligand>
        <name>Zn(2+)</name>
        <dbReference type="ChEBI" id="CHEBI:29105"/>
    </ligand>
</feature>
<evidence type="ECO:0000313" key="15">
    <source>
        <dbReference type="Proteomes" id="UP000469215"/>
    </source>
</evidence>
<evidence type="ECO:0000256" key="2">
    <source>
        <dbReference type="ARBA" id="ARBA00010772"/>
    </source>
</evidence>
<comment type="similarity">
    <text evidence="2">Belongs to the mannose-6-phosphate isomerase type 1 family.</text>
</comment>
<dbReference type="SUPFAM" id="SSF51182">
    <property type="entry name" value="RmlC-like cupins"/>
    <property type="match status" value="1"/>
</dbReference>
<comment type="catalytic activity">
    <reaction evidence="1">
        <text>D-mannose 6-phosphate = D-fructose 6-phosphate</text>
        <dbReference type="Rhea" id="RHEA:12356"/>
        <dbReference type="ChEBI" id="CHEBI:58735"/>
        <dbReference type="ChEBI" id="CHEBI:61527"/>
        <dbReference type="EC" id="5.3.1.8"/>
    </reaction>
</comment>
<dbReference type="Proteomes" id="UP000469215">
    <property type="component" value="Unassembled WGS sequence"/>
</dbReference>
<feature type="domain" description="Mannose-6-phosphate isomerase cupin" evidence="13">
    <location>
        <begin position="360"/>
        <end position="429"/>
    </location>
</feature>
<feature type="compositionally biased region" description="Low complexity" evidence="11">
    <location>
        <begin position="247"/>
        <end position="259"/>
    </location>
</feature>
<evidence type="ECO:0000256" key="3">
    <source>
        <dbReference type="ARBA" id="ARBA00011956"/>
    </source>
</evidence>
<evidence type="ECO:0000256" key="8">
    <source>
        <dbReference type="ARBA" id="ARBA00030762"/>
    </source>
</evidence>
<dbReference type="PRINTS" id="PR00714">
    <property type="entry name" value="MAN6PISMRASE"/>
</dbReference>
<feature type="domain" description="Phosphomannose isomerase type I catalytic" evidence="12">
    <location>
        <begin position="1"/>
        <end position="146"/>
    </location>
</feature>
<comment type="cofactor">
    <cofactor evidence="10">
        <name>Zn(2+)</name>
        <dbReference type="ChEBI" id="CHEBI:29105"/>
    </cofactor>
    <text evidence="10">Binds 1 zinc ion per subunit.</text>
</comment>
<dbReference type="InterPro" id="IPR016305">
    <property type="entry name" value="Mannose-6-P_Isomerase"/>
</dbReference>
<dbReference type="PROSITE" id="PS00965">
    <property type="entry name" value="PMI_I_1"/>
    <property type="match status" value="1"/>
</dbReference>
<proteinExistence type="inferred from homology"/>
<protein>
    <recommendedName>
        <fullName evidence="3">mannose-6-phosphate isomerase</fullName>
        <ecNumber evidence="3">5.3.1.8</ecNumber>
    </recommendedName>
    <alternativeName>
        <fullName evidence="7">Phosphohexomutase</fullName>
    </alternativeName>
    <alternativeName>
        <fullName evidence="8">Phosphomannose isomerase</fullName>
    </alternativeName>
</protein>
<evidence type="ECO:0000256" key="10">
    <source>
        <dbReference type="PIRSR" id="PIRSR001480-2"/>
    </source>
</evidence>
<dbReference type="GO" id="GO:0004476">
    <property type="term" value="F:mannose-6-phosphate isomerase activity"/>
    <property type="evidence" value="ECO:0007669"/>
    <property type="project" value="UniProtKB-EC"/>
</dbReference>
<evidence type="ECO:0000259" key="12">
    <source>
        <dbReference type="Pfam" id="PF20511"/>
    </source>
</evidence>
<evidence type="ECO:0000256" key="5">
    <source>
        <dbReference type="ARBA" id="ARBA00022833"/>
    </source>
</evidence>
<gene>
    <name evidence="14" type="primary">manA</name>
    <name evidence="14" type="ORF">GSY69_10695</name>
</gene>
<feature type="binding site" evidence="10">
    <location>
        <position position="92"/>
    </location>
    <ligand>
        <name>Zn(2+)</name>
        <dbReference type="ChEBI" id="CHEBI:29105"/>
    </ligand>
</feature>
<dbReference type="PANTHER" id="PTHR10309:SF0">
    <property type="entry name" value="MANNOSE-6-PHOSPHATE ISOMERASE"/>
    <property type="match status" value="1"/>
</dbReference>
<dbReference type="PANTHER" id="PTHR10309">
    <property type="entry name" value="MANNOSE-6-PHOSPHATE ISOMERASE"/>
    <property type="match status" value="1"/>
</dbReference>
<keyword evidence="6 14" id="KW-0413">Isomerase</keyword>
<reference evidence="14 15" key="1">
    <citation type="submission" date="2020-01" db="EMBL/GenBank/DDBJ databases">
        <authorList>
            <person name="Deng T."/>
        </authorList>
    </citation>
    <scope>NUCLEOTIDE SEQUENCE [LARGE SCALE GENOMIC DNA]</scope>
    <source>
        <strain evidence="14 15">5221</strain>
    </source>
</reference>
<comment type="caution">
    <text evidence="14">The sequence shown here is derived from an EMBL/GenBank/DDBJ whole genome shotgun (WGS) entry which is preliminary data.</text>
</comment>
<dbReference type="Pfam" id="PF21621">
    <property type="entry name" value="MPI_cupin_dom"/>
    <property type="match status" value="1"/>
</dbReference>